<dbReference type="Proteomes" id="UP000887013">
    <property type="component" value="Unassembled WGS sequence"/>
</dbReference>
<proteinExistence type="predicted"/>
<gene>
    <name evidence="1" type="ORF">NPIL_63711</name>
</gene>
<organism evidence="1 2">
    <name type="scientific">Nephila pilipes</name>
    <name type="common">Giant wood spider</name>
    <name type="synonym">Nephila maculata</name>
    <dbReference type="NCBI Taxonomy" id="299642"/>
    <lineage>
        <taxon>Eukaryota</taxon>
        <taxon>Metazoa</taxon>
        <taxon>Ecdysozoa</taxon>
        <taxon>Arthropoda</taxon>
        <taxon>Chelicerata</taxon>
        <taxon>Arachnida</taxon>
        <taxon>Araneae</taxon>
        <taxon>Araneomorphae</taxon>
        <taxon>Entelegynae</taxon>
        <taxon>Araneoidea</taxon>
        <taxon>Nephilidae</taxon>
        <taxon>Nephila</taxon>
    </lineage>
</organism>
<keyword evidence="2" id="KW-1185">Reference proteome</keyword>
<sequence>MCCGGCDEVNRSVPSSEGLVYWSAKGYRKLVWALSLLSDKYVWKATCGLHDATQRFYVPASIFRIFYPDLFGFVPGFVIRRIPSAKVDTGRKSARLRTDDLSHPLCSCGAEFERTRWNSKDELCLDRTMSGNSSGGLVAGSLRLTGALKFNLFWKSE</sequence>
<evidence type="ECO:0000313" key="2">
    <source>
        <dbReference type="Proteomes" id="UP000887013"/>
    </source>
</evidence>
<dbReference type="EMBL" id="BMAW01118564">
    <property type="protein sequence ID" value="GFT80543.1"/>
    <property type="molecule type" value="Genomic_DNA"/>
</dbReference>
<reference evidence="1" key="1">
    <citation type="submission" date="2020-08" db="EMBL/GenBank/DDBJ databases">
        <title>Multicomponent nature underlies the extraordinary mechanical properties of spider dragline silk.</title>
        <authorList>
            <person name="Kono N."/>
            <person name="Nakamura H."/>
            <person name="Mori M."/>
            <person name="Yoshida Y."/>
            <person name="Ohtoshi R."/>
            <person name="Malay A.D."/>
            <person name="Moran D.A.P."/>
            <person name="Tomita M."/>
            <person name="Numata K."/>
            <person name="Arakawa K."/>
        </authorList>
    </citation>
    <scope>NUCLEOTIDE SEQUENCE</scope>
</reference>
<protein>
    <submittedName>
        <fullName evidence="1">Uncharacterized protein</fullName>
    </submittedName>
</protein>
<accession>A0A8X6PNJ4</accession>
<dbReference type="AlphaFoldDB" id="A0A8X6PNJ4"/>
<name>A0A8X6PNJ4_NEPPI</name>
<comment type="caution">
    <text evidence="1">The sequence shown here is derived from an EMBL/GenBank/DDBJ whole genome shotgun (WGS) entry which is preliminary data.</text>
</comment>
<evidence type="ECO:0000313" key="1">
    <source>
        <dbReference type="EMBL" id="GFT80543.1"/>
    </source>
</evidence>